<dbReference type="Proteomes" id="UP000255505">
    <property type="component" value="Plasmid II"/>
</dbReference>
<feature type="transmembrane region" description="Helical" evidence="1">
    <location>
        <begin position="53"/>
        <end position="75"/>
    </location>
</feature>
<geneLocation type="plasmid" evidence="2">
    <name>II</name>
</geneLocation>
<keyword evidence="2" id="KW-0614">Plasmid</keyword>
<feature type="transmembrane region" description="Helical" evidence="1">
    <location>
        <begin position="225"/>
        <end position="243"/>
    </location>
</feature>
<feature type="transmembrane region" description="Helical" evidence="1">
    <location>
        <begin position="12"/>
        <end position="33"/>
    </location>
</feature>
<feature type="transmembrane region" description="Helical" evidence="1">
    <location>
        <begin position="80"/>
        <end position="101"/>
    </location>
</feature>
<feature type="transmembrane region" description="Helical" evidence="1">
    <location>
        <begin position="307"/>
        <end position="329"/>
    </location>
</feature>
<feature type="transmembrane region" description="Helical" evidence="1">
    <location>
        <begin position="279"/>
        <end position="295"/>
    </location>
</feature>
<dbReference type="RefSeq" id="WP_115666007.1">
    <property type="nucleotide sequence ID" value="NZ_LT976863.1"/>
</dbReference>
<accession>A0A375IPI1</accession>
<evidence type="ECO:0000313" key="2">
    <source>
        <dbReference type="EMBL" id="SPK76534.1"/>
    </source>
</evidence>
<feature type="transmembrane region" description="Helical" evidence="1">
    <location>
        <begin position="249"/>
        <end position="267"/>
    </location>
</feature>
<reference evidence="2 3" key="1">
    <citation type="submission" date="2018-01" db="EMBL/GenBank/DDBJ databases">
        <authorList>
            <person name="Gaut B.S."/>
            <person name="Morton B.R."/>
            <person name="Clegg M.T."/>
            <person name="Duvall M.R."/>
        </authorList>
    </citation>
    <scope>NUCLEOTIDE SEQUENCE [LARGE SCALE GENOMIC DNA]</scope>
    <source>
        <strain evidence="2">Cupriavidus taiwanensis LMG 19425</strain>
        <plasmid evidence="3">Plasmid ii</plasmid>
    </source>
</reference>
<dbReference type="EMBL" id="LT991977">
    <property type="protein sequence ID" value="SPK76534.1"/>
    <property type="molecule type" value="Genomic_DNA"/>
</dbReference>
<gene>
    <name evidence="2" type="ORF">CT19425_MP80163</name>
</gene>
<protein>
    <submittedName>
        <fullName evidence="2">Membrane protein</fullName>
    </submittedName>
</protein>
<proteinExistence type="predicted"/>
<name>A0A375IPI1_9BURK</name>
<organism evidence="2 3">
    <name type="scientific">Cupriavidus taiwanensis</name>
    <dbReference type="NCBI Taxonomy" id="164546"/>
    <lineage>
        <taxon>Bacteria</taxon>
        <taxon>Pseudomonadati</taxon>
        <taxon>Pseudomonadota</taxon>
        <taxon>Betaproteobacteria</taxon>
        <taxon>Burkholderiales</taxon>
        <taxon>Burkholderiaceae</taxon>
        <taxon>Cupriavidus</taxon>
    </lineage>
</organism>
<keyword evidence="1" id="KW-1133">Transmembrane helix</keyword>
<sequence length="340" mass="36080">MPNDRTTRSRRALRLALGTAMCLAISFGLGWAIPMVAPVLGLFVLASMNRPVPLKAGVGLALVLLLTTGSGLLLIPFLRYYWLGGVMLTGLLLFLAFRYGLGGGNNLVSTFLAAGLTMISAAGTADFTLAVTVIGALVKGLLLAVAVLALVHSVFPDPPGTAPPPVAPRPPASEAAWMALRATLVVLPAYLLALSDPAGYMPIIMKAVGLGRQSCTTARGAARELIGSTLLGGLLAILLWSALSLFVHLWMFFLWTLLCVMLAGRRLYGLRPTRHPPSFWLNALVTMVILLGQSVEDSAAGKDVYTAFAVRLGLFLAVTLYACLMLRLLDDRGRVSPRVT</sequence>
<keyword evidence="1" id="KW-0472">Membrane</keyword>
<keyword evidence="1" id="KW-0812">Transmembrane</keyword>
<dbReference type="Pfam" id="PF11168">
    <property type="entry name" value="DUF2955"/>
    <property type="match status" value="1"/>
</dbReference>
<dbReference type="InterPro" id="IPR022604">
    <property type="entry name" value="DUF2955"/>
</dbReference>
<feature type="transmembrane region" description="Helical" evidence="1">
    <location>
        <begin position="107"/>
        <end position="129"/>
    </location>
</feature>
<evidence type="ECO:0000256" key="1">
    <source>
        <dbReference type="SAM" id="Phobius"/>
    </source>
</evidence>
<dbReference type="AlphaFoldDB" id="A0A375IPI1"/>
<feature type="transmembrane region" description="Helical" evidence="1">
    <location>
        <begin position="175"/>
        <end position="195"/>
    </location>
</feature>
<feature type="transmembrane region" description="Helical" evidence="1">
    <location>
        <begin position="136"/>
        <end position="155"/>
    </location>
</feature>
<evidence type="ECO:0000313" key="3">
    <source>
        <dbReference type="Proteomes" id="UP000255505"/>
    </source>
</evidence>